<keyword evidence="2" id="KW-1185">Reference proteome</keyword>
<dbReference type="EMBL" id="MU864390">
    <property type="protein sequence ID" value="KAK4188290.1"/>
    <property type="molecule type" value="Genomic_DNA"/>
</dbReference>
<gene>
    <name evidence="1" type="ORF">QBC35DRAFT_463073</name>
</gene>
<name>A0AAN7AJW9_9PEZI</name>
<reference evidence="1" key="2">
    <citation type="submission" date="2023-05" db="EMBL/GenBank/DDBJ databases">
        <authorList>
            <consortium name="Lawrence Berkeley National Laboratory"/>
            <person name="Steindorff A."/>
            <person name="Hensen N."/>
            <person name="Bonometti L."/>
            <person name="Westerberg I."/>
            <person name="Brannstrom I.O."/>
            <person name="Guillou S."/>
            <person name="Cros-Aarteil S."/>
            <person name="Calhoun S."/>
            <person name="Haridas S."/>
            <person name="Kuo A."/>
            <person name="Mondo S."/>
            <person name="Pangilinan J."/>
            <person name="Riley R."/>
            <person name="Labutti K."/>
            <person name="Andreopoulos B."/>
            <person name="Lipzen A."/>
            <person name="Chen C."/>
            <person name="Yanf M."/>
            <person name="Daum C."/>
            <person name="Ng V."/>
            <person name="Clum A."/>
            <person name="Ohm R."/>
            <person name="Martin F."/>
            <person name="Silar P."/>
            <person name="Natvig D."/>
            <person name="Lalanne C."/>
            <person name="Gautier V."/>
            <person name="Ament-Velasquez S.L."/>
            <person name="Kruys A."/>
            <person name="Hutchinson M.I."/>
            <person name="Powell A.J."/>
            <person name="Barry K."/>
            <person name="Miller A.N."/>
            <person name="Grigoriev I.V."/>
            <person name="Debuchy R."/>
            <person name="Gladieux P."/>
            <person name="Thoren M.H."/>
            <person name="Johannesson H."/>
        </authorList>
    </citation>
    <scope>NUCLEOTIDE SEQUENCE</scope>
    <source>
        <strain evidence="1">PSN309</strain>
    </source>
</reference>
<dbReference type="Proteomes" id="UP001302126">
    <property type="component" value="Unassembled WGS sequence"/>
</dbReference>
<reference evidence="1" key="1">
    <citation type="journal article" date="2023" name="Mol. Phylogenet. Evol.">
        <title>Genome-scale phylogeny and comparative genomics of the fungal order Sordariales.</title>
        <authorList>
            <person name="Hensen N."/>
            <person name="Bonometti L."/>
            <person name="Westerberg I."/>
            <person name="Brannstrom I.O."/>
            <person name="Guillou S."/>
            <person name="Cros-Aarteil S."/>
            <person name="Calhoun S."/>
            <person name="Haridas S."/>
            <person name="Kuo A."/>
            <person name="Mondo S."/>
            <person name="Pangilinan J."/>
            <person name="Riley R."/>
            <person name="LaButti K."/>
            <person name="Andreopoulos B."/>
            <person name="Lipzen A."/>
            <person name="Chen C."/>
            <person name="Yan M."/>
            <person name="Daum C."/>
            <person name="Ng V."/>
            <person name="Clum A."/>
            <person name="Steindorff A."/>
            <person name="Ohm R.A."/>
            <person name="Martin F."/>
            <person name="Silar P."/>
            <person name="Natvig D.O."/>
            <person name="Lalanne C."/>
            <person name="Gautier V."/>
            <person name="Ament-Velasquez S.L."/>
            <person name="Kruys A."/>
            <person name="Hutchinson M.I."/>
            <person name="Powell A.J."/>
            <person name="Barry K."/>
            <person name="Miller A.N."/>
            <person name="Grigoriev I.V."/>
            <person name="Debuchy R."/>
            <person name="Gladieux P."/>
            <person name="Hiltunen Thoren M."/>
            <person name="Johannesson H."/>
        </authorList>
    </citation>
    <scope>NUCLEOTIDE SEQUENCE</scope>
    <source>
        <strain evidence="1">PSN309</strain>
    </source>
</reference>
<sequence length="500" mass="57332">MSPLESLPVELFDAVALNLPLKSFRILRASSPTIFRIYDVSEWRKHLCCRLLAIDPRNVQSAAYVIEVRKCTAADEVSELARQALERPDRYNRKSTKAFISQSSAKDLEDACLLFDCIDLLTDRMVQDALHIMQSAVTIAAGTPYLWDYEVPRSSMATVLDRMGKAAHITAVPSPSLSTSERFRFRQAFLTVEVASALDSKMSFDPHSLVAFIPRMGYVELEAVLCAYSFLVRTWKDLITRYHKHTRIKKLYLANCTVGLECDVCVNNAFGHSVINAVSRAQSSCRAGIATLSEALELPMGLYCDTTQRSPRTLTALMHKLNILADERVRHGRATTLAPRFESVAEKVFNQPQAQPPAGVLTQGNWMWIHASRHAPYPAGRLWTWRDWRRSHYQFRFWNSTELTPALLISAWVLWDDGRIHAMGCDNLKVMEILENSRERDTTFDDANWCRCKIPKIKRRHSFSTLSRNDESKEWSPTDIILRMGWRWDMSFDYQGYFCR</sequence>
<accession>A0AAN7AJW9</accession>
<comment type="caution">
    <text evidence="1">The sequence shown here is derived from an EMBL/GenBank/DDBJ whole genome shotgun (WGS) entry which is preliminary data.</text>
</comment>
<evidence type="ECO:0008006" key="3">
    <source>
        <dbReference type="Google" id="ProtNLM"/>
    </source>
</evidence>
<evidence type="ECO:0000313" key="2">
    <source>
        <dbReference type="Proteomes" id="UP001302126"/>
    </source>
</evidence>
<proteinExistence type="predicted"/>
<protein>
    <recommendedName>
        <fullName evidence="3">F-box domain-containing protein</fullName>
    </recommendedName>
</protein>
<dbReference type="AlphaFoldDB" id="A0AAN7AJW9"/>
<organism evidence="1 2">
    <name type="scientific">Podospora australis</name>
    <dbReference type="NCBI Taxonomy" id="1536484"/>
    <lineage>
        <taxon>Eukaryota</taxon>
        <taxon>Fungi</taxon>
        <taxon>Dikarya</taxon>
        <taxon>Ascomycota</taxon>
        <taxon>Pezizomycotina</taxon>
        <taxon>Sordariomycetes</taxon>
        <taxon>Sordariomycetidae</taxon>
        <taxon>Sordariales</taxon>
        <taxon>Podosporaceae</taxon>
        <taxon>Podospora</taxon>
    </lineage>
</organism>
<evidence type="ECO:0000313" key="1">
    <source>
        <dbReference type="EMBL" id="KAK4188290.1"/>
    </source>
</evidence>